<keyword evidence="1" id="KW-0472">Membrane</keyword>
<evidence type="ECO:0000256" key="1">
    <source>
        <dbReference type="SAM" id="Phobius"/>
    </source>
</evidence>
<dbReference type="STRING" id="686832.A0A0C2XME7"/>
<dbReference type="Proteomes" id="UP000053424">
    <property type="component" value="Unassembled WGS sequence"/>
</dbReference>
<dbReference type="OrthoDB" id="3198553at2759"/>
<proteinExistence type="predicted"/>
<feature type="transmembrane region" description="Helical" evidence="1">
    <location>
        <begin position="129"/>
        <end position="152"/>
    </location>
</feature>
<keyword evidence="1" id="KW-1133">Transmembrane helix</keyword>
<reference evidence="2 3" key="1">
    <citation type="submission" date="2014-04" db="EMBL/GenBank/DDBJ databases">
        <authorList>
            <consortium name="DOE Joint Genome Institute"/>
            <person name="Kuo A."/>
            <person name="Gay G."/>
            <person name="Dore J."/>
            <person name="Kohler A."/>
            <person name="Nagy L.G."/>
            <person name="Floudas D."/>
            <person name="Copeland A."/>
            <person name="Barry K.W."/>
            <person name="Cichocki N."/>
            <person name="Veneault-Fourrey C."/>
            <person name="LaButti K."/>
            <person name="Lindquist E.A."/>
            <person name="Lipzen A."/>
            <person name="Lundell T."/>
            <person name="Morin E."/>
            <person name="Murat C."/>
            <person name="Sun H."/>
            <person name="Tunlid A."/>
            <person name="Henrissat B."/>
            <person name="Grigoriev I.V."/>
            <person name="Hibbett D.S."/>
            <person name="Martin F."/>
            <person name="Nordberg H.P."/>
            <person name="Cantor M.N."/>
            <person name="Hua S.X."/>
        </authorList>
    </citation>
    <scope>NUCLEOTIDE SEQUENCE [LARGE SCALE GENOMIC DNA]</scope>
    <source>
        <strain evidence="3">h7</strain>
    </source>
</reference>
<evidence type="ECO:0000313" key="2">
    <source>
        <dbReference type="EMBL" id="KIM38903.1"/>
    </source>
</evidence>
<dbReference type="EMBL" id="KN831788">
    <property type="protein sequence ID" value="KIM38903.1"/>
    <property type="molecule type" value="Genomic_DNA"/>
</dbReference>
<protein>
    <recommendedName>
        <fullName evidence="4">Transmembrane protein</fullName>
    </recommendedName>
</protein>
<name>A0A0C2XME7_HEBCY</name>
<keyword evidence="3" id="KW-1185">Reference proteome</keyword>
<accession>A0A0C2XME7</accession>
<feature type="transmembrane region" description="Helical" evidence="1">
    <location>
        <begin position="435"/>
        <end position="460"/>
    </location>
</feature>
<keyword evidence="1" id="KW-0812">Transmembrane</keyword>
<evidence type="ECO:0008006" key="4">
    <source>
        <dbReference type="Google" id="ProtNLM"/>
    </source>
</evidence>
<sequence length="506" mass="55042">MTDEYSYAGVPTTKEDHEHPIDFSETLTLAEPEPPVALKLSAPTSGWISLITPIGTFIFGAVLAFGHHAFNTWEDGKCVETSIIPQHWASPDRRRLLFFIRRPRTIQQIDTMYRIERQDQLYKTLPRALFFNPIMVVFSALTLLLPLAGVVAPGSLTVTTRNSTGFGTCMIPTGAISAQNSPDSNSFLPLSKMSDSADAFFHPPPRLAALTLGCLVDQRIPDLPQACGPNCIYKVHVPSFVFQCTPNPSSLPYGLAGNNPEFPTLWNGTLLSSDVLGLYIAWRSSDAHGTWGNASCTPFQAEYDVQTKGGVQSVTTNITQISSPIPDIQSGETGIFLSRVISIAYVTQTLFVSAVNLDPKRNVTVDNGRVGQPSFLEIQMSSDGSDTQFVWGDVLKGIEEMSHNITAAVLALQLGTTSADCVFDLQDVVYQYTAFALWVPYGTALGVTLISLVVAVMLMARNNTGDITTSFADTAILMRNVDEDVLAGEKLRLRAAKDGTLGYTLE</sequence>
<feature type="transmembrane region" description="Helical" evidence="1">
    <location>
        <begin position="46"/>
        <end position="65"/>
    </location>
</feature>
<organism evidence="2 3">
    <name type="scientific">Hebeloma cylindrosporum</name>
    <dbReference type="NCBI Taxonomy" id="76867"/>
    <lineage>
        <taxon>Eukaryota</taxon>
        <taxon>Fungi</taxon>
        <taxon>Dikarya</taxon>
        <taxon>Basidiomycota</taxon>
        <taxon>Agaricomycotina</taxon>
        <taxon>Agaricomycetes</taxon>
        <taxon>Agaricomycetidae</taxon>
        <taxon>Agaricales</taxon>
        <taxon>Agaricineae</taxon>
        <taxon>Hymenogastraceae</taxon>
        <taxon>Hebeloma</taxon>
    </lineage>
</organism>
<reference evidence="3" key="2">
    <citation type="submission" date="2015-01" db="EMBL/GenBank/DDBJ databases">
        <title>Evolutionary Origins and Diversification of the Mycorrhizal Mutualists.</title>
        <authorList>
            <consortium name="DOE Joint Genome Institute"/>
            <consortium name="Mycorrhizal Genomics Consortium"/>
            <person name="Kohler A."/>
            <person name="Kuo A."/>
            <person name="Nagy L.G."/>
            <person name="Floudas D."/>
            <person name="Copeland A."/>
            <person name="Barry K.W."/>
            <person name="Cichocki N."/>
            <person name="Veneault-Fourrey C."/>
            <person name="LaButti K."/>
            <person name="Lindquist E.A."/>
            <person name="Lipzen A."/>
            <person name="Lundell T."/>
            <person name="Morin E."/>
            <person name="Murat C."/>
            <person name="Riley R."/>
            <person name="Ohm R."/>
            <person name="Sun H."/>
            <person name="Tunlid A."/>
            <person name="Henrissat B."/>
            <person name="Grigoriev I.V."/>
            <person name="Hibbett D.S."/>
            <person name="Martin F."/>
        </authorList>
    </citation>
    <scope>NUCLEOTIDE SEQUENCE [LARGE SCALE GENOMIC DNA]</scope>
    <source>
        <strain evidence="3">h7</strain>
    </source>
</reference>
<dbReference type="AlphaFoldDB" id="A0A0C2XME7"/>
<evidence type="ECO:0000313" key="3">
    <source>
        <dbReference type="Proteomes" id="UP000053424"/>
    </source>
</evidence>
<gene>
    <name evidence="2" type="ORF">M413DRAFT_29831</name>
</gene>
<dbReference type="HOGENOM" id="CLU_028917_0_0_1"/>